<accession>A0A370DNY2</accession>
<feature type="transmembrane region" description="Helical" evidence="6">
    <location>
        <begin position="137"/>
        <end position="167"/>
    </location>
</feature>
<evidence type="ECO:0000256" key="3">
    <source>
        <dbReference type="ARBA" id="ARBA00022692"/>
    </source>
</evidence>
<keyword evidence="4 6" id="KW-1133">Transmembrane helix</keyword>
<reference evidence="7 8" key="1">
    <citation type="journal article" date="2018" name="ISME J.">
        <title>Endosymbiont genomes yield clues of tubeworm success.</title>
        <authorList>
            <person name="Li Y."/>
            <person name="Liles M.R."/>
            <person name="Halanych K.M."/>
        </authorList>
    </citation>
    <scope>NUCLEOTIDE SEQUENCE [LARGE SCALE GENOMIC DNA]</scope>
    <source>
        <strain evidence="7">A1462</strain>
    </source>
</reference>
<evidence type="ECO:0000256" key="2">
    <source>
        <dbReference type="ARBA" id="ARBA00010631"/>
    </source>
</evidence>
<evidence type="ECO:0000256" key="1">
    <source>
        <dbReference type="ARBA" id="ARBA00004141"/>
    </source>
</evidence>
<dbReference type="Proteomes" id="UP000254771">
    <property type="component" value="Unassembled WGS sequence"/>
</dbReference>
<dbReference type="Gene3D" id="1.20.120.1630">
    <property type="match status" value="1"/>
</dbReference>
<dbReference type="GO" id="GO:0016020">
    <property type="term" value="C:membrane"/>
    <property type="evidence" value="ECO:0007669"/>
    <property type="project" value="UniProtKB-SubCell"/>
</dbReference>
<dbReference type="EMBL" id="QFXE01000008">
    <property type="protein sequence ID" value="RDH86630.1"/>
    <property type="molecule type" value="Genomic_DNA"/>
</dbReference>
<feature type="transmembrane region" description="Helical" evidence="6">
    <location>
        <begin position="74"/>
        <end position="95"/>
    </location>
</feature>
<gene>
    <name evidence="7" type="ORF">DIZ78_06910</name>
</gene>
<comment type="similarity">
    <text evidence="2">Belongs to the nurim family.</text>
</comment>
<comment type="subcellular location">
    <subcellularLocation>
        <location evidence="1">Membrane</location>
        <topology evidence="1">Multi-pass membrane protein</topology>
    </subcellularLocation>
</comment>
<evidence type="ECO:0000313" key="7">
    <source>
        <dbReference type="EMBL" id="RDH86630.1"/>
    </source>
</evidence>
<evidence type="ECO:0000256" key="5">
    <source>
        <dbReference type="ARBA" id="ARBA00023136"/>
    </source>
</evidence>
<dbReference type="InterPro" id="IPR033580">
    <property type="entry name" value="Nurim-like"/>
</dbReference>
<proteinExistence type="inferred from homology"/>
<evidence type="ECO:0000256" key="6">
    <source>
        <dbReference type="SAM" id="Phobius"/>
    </source>
</evidence>
<dbReference type="PANTHER" id="PTHR31040:SF1">
    <property type="entry name" value="NURIM"/>
    <property type="match status" value="1"/>
</dbReference>
<dbReference type="AlphaFoldDB" id="A0A370DNY2"/>
<keyword evidence="3 6" id="KW-0812">Transmembrane</keyword>
<evidence type="ECO:0000256" key="4">
    <source>
        <dbReference type="ARBA" id="ARBA00022989"/>
    </source>
</evidence>
<feature type="transmembrane region" description="Helical" evidence="6">
    <location>
        <begin position="41"/>
        <end position="62"/>
    </location>
</feature>
<comment type="caution">
    <text evidence="7">The sequence shown here is derived from an EMBL/GenBank/DDBJ whole genome shotgun (WGS) entry which is preliminary data.</text>
</comment>
<keyword evidence="5 6" id="KW-0472">Membrane</keyword>
<name>A0A370DNY2_9GAMM</name>
<organism evidence="7 8">
    <name type="scientific">endosymbiont of Escarpia spicata</name>
    <dbReference type="NCBI Taxonomy" id="2200908"/>
    <lineage>
        <taxon>Bacteria</taxon>
        <taxon>Pseudomonadati</taxon>
        <taxon>Pseudomonadota</taxon>
        <taxon>Gammaproteobacteria</taxon>
        <taxon>sulfur-oxidizing symbionts</taxon>
    </lineage>
</organism>
<protein>
    <submittedName>
        <fullName evidence="7">Uncharacterized protein</fullName>
    </submittedName>
</protein>
<keyword evidence="8" id="KW-1185">Reference proteome</keyword>
<evidence type="ECO:0000313" key="8">
    <source>
        <dbReference type="Proteomes" id="UP000254771"/>
    </source>
</evidence>
<sequence>MHEYGNLLILATLWLLYFLSHSLLASLTAKHWVAKRYPAFMPWYRISFNVLAVLLLLPPLGLMWHWHSSPLWEFNAALTWFTYGLTLLAILGFLWSTRYYDSGEFIGLRQLRLRIREVHDQENFHISPLHRFVRHPWYSLALVLIWSREMDAAMLVSAIMMTLYFIYGSRIEERKLVVYHGEVYQRYQSLVPGLLPRPWRYLSREAAEALVAGARRQ</sequence>
<dbReference type="PANTHER" id="PTHR31040">
    <property type="entry name" value="NURIM"/>
    <property type="match status" value="1"/>
</dbReference>